<evidence type="ECO:0000256" key="1">
    <source>
        <dbReference type="SAM" id="SignalP"/>
    </source>
</evidence>
<accession>A0A7Z2T2K0</accession>
<protein>
    <submittedName>
        <fullName evidence="2">Uncharacterized protein</fullName>
    </submittedName>
</protein>
<evidence type="ECO:0000313" key="3">
    <source>
        <dbReference type="Proteomes" id="UP000464262"/>
    </source>
</evidence>
<keyword evidence="1" id="KW-0732">Signal</keyword>
<feature type="chain" id="PRO_5031233318" evidence="1">
    <location>
        <begin position="22"/>
        <end position="80"/>
    </location>
</feature>
<keyword evidence="3" id="KW-1185">Reference proteome</keyword>
<reference evidence="2 3" key="1">
    <citation type="submission" date="2020-01" db="EMBL/GenBank/DDBJ databases">
        <title>Whole genome and functional gene identification of agarase of Vibrio HN897.</title>
        <authorList>
            <person name="Liu Y."/>
            <person name="Zhao Z."/>
        </authorList>
    </citation>
    <scope>NUCLEOTIDE SEQUENCE [LARGE SCALE GENOMIC DNA]</scope>
    <source>
        <strain evidence="2 3">HN897</strain>
    </source>
</reference>
<dbReference type="EMBL" id="CP047475">
    <property type="protein sequence ID" value="QIA63101.1"/>
    <property type="molecule type" value="Genomic_DNA"/>
</dbReference>
<proteinExistence type="predicted"/>
<dbReference type="AlphaFoldDB" id="A0A7Z2T2K0"/>
<feature type="signal peptide" evidence="1">
    <location>
        <begin position="1"/>
        <end position="21"/>
    </location>
</feature>
<name>A0A7Z2T2K0_9VIBR</name>
<sequence length="80" mass="8909">MKKLTITLALGLSLGSVSTFAAEDVRTIGHECLQHSFTHEASECMEKAHEKFNNQKIEQIGDNLDKIEADLTEIQDGYTN</sequence>
<organism evidence="2 3">
    <name type="scientific">Vibrio astriarenae</name>
    <dbReference type="NCBI Taxonomy" id="1481923"/>
    <lineage>
        <taxon>Bacteria</taxon>
        <taxon>Pseudomonadati</taxon>
        <taxon>Pseudomonadota</taxon>
        <taxon>Gammaproteobacteria</taxon>
        <taxon>Vibrionales</taxon>
        <taxon>Vibrionaceae</taxon>
        <taxon>Vibrio</taxon>
    </lineage>
</organism>
<dbReference type="KEGG" id="vas:GT360_06060"/>
<dbReference type="Proteomes" id="UP000464262">
    <property type="component" value="Chromosome 1"/>
</dbReference>
<gene>
    <name evidence="2" type="ORF">GT360_06060</name>
</gene>
<evidence type="ECO:0000313" key="2">
    <source>
        <dbReference type="EMBL" id="QIA63101.1"/>
    </source>
</evidence>
<dbReference type="RefSeq" id="WP_164648006.1">
    <property type="nucleotide sequence ID" value="NZ_CP047475.1"/>
</dbReference>